<accession>V3ZZ36</accession>
<evidence type="ECO:0000313" key="2">
    <source>
        <dbReference type="EMBL" id="ESO96813.1"/>
    </source>
</evidence>
<dbReference type="AlphaFoldDB" id="V3ZZ36"/>
<protein>
    <recommendedName>
        <fullName evidence="4">IGFBP N-terminal domain-containing protein</fullName>
    </recommendedName>
</protein>
<dbReference type="EMBL" id="KB201362">
    <property type="protein sequence ID" value="ESO96813.1"/>
    <property type="molecule type" value="Genomic_DNA"/>
</dbReference>
<gene>
    <name evidence="2" type="ORF">LOTGIDRAFT_159555</name>
</gene>
<evidence type="ECO:0008006" key="4">
    <source>
        <dbReference type="Google" id="ProtNLM"/>
    </source>
</evidence>
<keyword evidence="1" id="KW-0732">Signal</keyword>
<reference evidence="2 3" key="1">
    <citation type="journal article" date="2013" name="Nature">
        <title>Insights into bilaterian evolution from three spiralian genomes.</title>
        <authorList>
            <person name="Simakov O."/>
            <person name="Marletaz F."/>
            <person name="Cho S.J."/>
            <person name="Edsinger-Gonzales E."/>
            <person name="Havlak P."/>
            <person name="Hellsten U."/>
            <person name="Kuo D.H."/>
            <person name="Larsson T."/>
            <person name="Lv J."/>
            <person name="Arendt D."/>
            <person name="Savage R."/>
            <person name="Osoegawa K."/>
            <person name="de Jong P."/>
            <person name="Grimwood J."/>
            <person name="Chapman J.A."/>
            <person name="Shapiro H."/>
            <person name="Aerts A."/>
            <person name="Otillar R.P."/>
            <person name="Terry A.Y."/>
            <person name="Boore J.L."/>
            <person name="Grigoriev I.V."/>
            <person name="Lindberg D.R."/>
            <person name="Seaver E.C."/>
            <person name="Weisblat D.A."/>
            <person name="Putnam N.H."/>
            <person name="Rokhsar D.S."/>
        </authorList>
    </citation>
    <scope>NUCLEOTIDE SEQUENCE [LARGE SCALE GENOMIC DNA]</scope>
</reference>
<evidence type="ECO:0000313" key="3">
    <source>
        <dbReference type="Proteomes" id="UP000030746"/>
    </source>
</evidence>
<dbReference type="HOGENOM" id="CLU_2029323_0_0_1"/>
<feature type="signal peptide" evidence="1">
    <location>
        <begin position="1"/>
        <end position="20"/>
    </location>
</feature>
<evidence type="ECO:0000256" key="1">
    <source>
        <dbReference type="SAM" id="SignalP"/>
    </source>
</evidence>
<dbReference type="CTD" id="20238077"/>
<feature type="chain" id="PRO_5004716213" description="IGFBP N-terminal domain-containing protein" evidence="1">
    <location>
        <begin position="21"/>
        <end position="122"/>
    </location>
</feature>
<organism evidence="2 3">
    <name type="scientific">Lottia gigantea</name>
    <name type="common">Giant owl limpet</name>
    <dbReference type="NCBI Taxonomy" id="225164"/>
    <lineage>
        <taxon>Eukaryota</taxon>
        <taxon>Metazoa</taxon>
        <taxon>Spiralia</taxon>
        <taxon>Lophotrochozoa</taxon>
        <taxon>Mollusca</taxon>
        <taxon>Gastropoda</taxon>
        <taxon>Patellogastropoda</taxon>
        <taxon>Lottioidea</taxon>
        <taxon>Lottiidae</taxon>
        <taxon>Lottia</taxon>
    </lineage>
</organism>
<dbReference type="RefSeq" id="XP_009052314.1">
    <property type="nucleotide sequence ID" value="XM_009054066.1"/>
</dbReference>
<name>V3ZZ36_LOTGI</name>
<sequence length="122" mass="14010">MFWTVGIVFIFLFLPKEIKSQCPALVKGKECCPTNTCPTQPPCSILMNQLGPFGECIYLEAKARNRQPAEIGHKWILDCRYQGLCKYDVGACQFIEKTIVTQTCYRTHRIRVSDWKKEVGCE</sequence>
<keyword evidence="3" id="KW-1185">Reference proteome</keyword>
<dbReference type="KEGG" id="lgi:LOTGIDRAFT_159555"/>
<proteinExistence type="predicted"/>
<dbReference type="GeneID" id="20238077"/>
<dbReference type="Proteomes" id="UP000030746">
    <property type="component" value="Unassembled WGS sequence"/>
</dbReference>